<dbReference type="GO" id="GO:0005634">
    <property type="term" value="C:nucleus"/>
    <property type="evidence" value="ECO:0007669"/>
    <property type="project" value="TreeGrafter"/>
</dbReference>
<evidence type="ECO:0000256" key="4">
    <source>
        <dbReference type="ARBA" id="ARBA00022741"/>
    </source>
</evidence>
<dbReference type="InterPro" id="IPR035985">
    <property type="entry name" value="Ubiquitin-activating_enz"/>
</dbReference>
<evidence type="ECO:0000313" key="11">
    <source>
        <dbReference type="EMBL" id="GMH76309.1"/>
    </source>
</evidence>
<evidence type="ECO:0008006" key="13">
    <source>
        <dbReference type="Google" id="ProtNLM"/>
    </source>
</evidence>
<dbReference type="InterPro" id="IPR000594">
    <property type="entry name" value="ThiF_NAD_FAD-bd"/>
</dbReference>
<dbReference type="Proteomes" id="UP001165082">
    <property type="component" value="Unassembled WGS sequence"/>
</dbReference>
<evidence type="ECO:0000256" key="5">
    <source>
        <dbReference type="ARBA" id="ARBA00022786"/>
    </source>
</evidence>
<keyword evidence="12" id="KW-1185">Reference proteome</keyword>
<sequence>MLLKFLIVLQILVAVSSSAPIGSERYTRQALTFGKQGSEAIAKSPTIHIFNNGGIENEKGDENEETSLAYNMAYNRAADECFKCLVLSGVRRIKCYNPTKGSTMRGPFNVHNPDVEVVDVSSFPSTSTSPPFCLESDSDIAVVFGSHSPSIESLVRSQSGSYLHVGLKGSKSCLTTSVDCVTTDGDGVKVKDVHVENVEGGVFRGDNHGLGLGDKVAFLDDSDDDGGVAGEKFEVVKVLSRDSFEVSPAPPPNGLKVRRVKDSVRRKDDGSVEDVWKRVLGGSGGVGVVEGDVMGGMGETKNIVRDVVMGGGEDAASSARDEDLEAMTGMYMGAVAGGEVLKIITGVFTTIERVMAVDFNPPPRGNKKSTIKTTSCAPKDVKKVFVVGAGAIGCEVLKSISLLSSPPSVIVTDLDKIERSNLSRQMLFGDADIGGFKSEVAARKVRESTGLEVEALTKNIITDVGPEVWASVDVVMSCLDNREARLHCARMCAKHGKVMIDMGTLGAKGNTFVSLPGETERWDSSEDGGDDEGVPVCTVKQFPNEPEHCVMWGKEVFEEVFVRGGKKVEEAVEEKVEEEVEGGGEERKRIGELYKKYGLGGREEDLEVAFAFAMELYEQYIVNPTANLLEQYPEDHKDEDGFDFWGGKRRRPKVVGWGGEEGLGWCKGAVKCWGEVWGRVWEEGWEEKLENMYKGAGWGGVGLVGKISPLLPTKIPNKLTFEKDDPTNGHMEFIHCASKTRSVSYGIKALSPLETRKVAGNIIPAMITTTSVVGTLGVMELAKVSLGLRALNAFVNLAVNTYCYARPTNCERRESRWIEGGFTEWDAVDIRAPKKGEIKVGGVIKKLKKLVGDDVEIGSISVGDVVVYVGFLNGEDEEIMKTPFWEYVTDAYMETIEEEREEGRGEGGGIEDVPDFYADDTMDVTVVCEGEEGEIDELPVVRVERRRKSKEE</sequence>
<feature type="domain" description="Ubiquitin-activating enzyme SCCH" evidence="10">
    <location>
        <begin position="543"/>
        <end position="655"/>
    </location>
</feature>
<accession>A0A9W7ECI5</accession>
<evidence type="ECO:0000256" key="3">
    <source>
        <dbReference type="ARBA" id="ARBA00022598"/>
    </source>
</evidence>
<keyword evidence="4" id="KW-0547">Nucleotide-binding</keyword>
<evidence type="ECO:0000256" key="2">
    <source>
        <dbReference type="ARBA" id="ARBA00005673"/>
    </source>
</evidence>
<name>A0A9W7ECI5_9STRA</name>
<gene>
    <name evidence="11" type="ORF">TrRE_jg4211</name>
</gene>
<dbReference type="Gene3D" id="1.10.10.2660">
    <property type="entry name" value="Ubiquitin-activating enzyme E1, SCCH domain"/>
    <property type="match status" value="2"/>
</dbReference>
<evidence type="ECO:0000256" key="6">
    <source>
        <dbReference type="ARBA" id="ARBA00022840"/>
    </source>
</evidence>
<feature type="chain" id="PRO_5040893519" description="THIF-type NAD/FAD binding fold domain-containing protein" evidence="8">
    <location>
        <begin position="19"/>
        <end position="952"/>
    </location>
</feature>
<dbReference type="EMBL" id="BRXZ01001667">
    <property type="protein sequence ID" value="GMH76309.1"/>
    <property type="molecule type" value="Genomic_DNA"/>
</dbReference>
<evidence type="ECO:0000259" key="10">
    <source>
        <dbReference type="Pfam" id="PF10585"/>
    </source>
</evidence>
<keyword evidence="5" id="KW-0833">Ubl conjugation pathway</keyword>
<organism evidence="11 12">
    <name type="scientific">Triparma retinervis</name>
    <dbReference type="NCBI Taxonomy" id="2557542"/>
    <lineage>
        <taxon>Eukaryota</taxon>
        <taxon>Sar</taxon>
        <taxon>Stramenopiles</taxon>
        <taxon>Ochrophyta</taxon>
        <taxon>Bolidophyceae</taxon>
        <taxon>Parmales</taxon>
        <taxon>Triparmaceae</taxon>
        <taxon>Triparma</taxon>
    </lineage>
</organism>
<dbReference type="InterPro" id="IPR042063">
    <property type="entry name" value="Ubi_acti_E1_SCCH"/>
</dbReference>
<evidence type="ECO:0000256" key="7">
    <source>
        <dbReference type="PROSITE-ProRule" id="PRU10132"/>
    </source>
</evidence>
<reference evidence="11" key="1">
    <citation type="submission" date="2022-07" db="EMBL/GenBank/DDBJ databases">
        <title>Genome analysis of Parmales, a sister group of diatoms, reveals the evolutionary specialization of diatoms from phago-mixotrophs to photoautotrophs.</title>
        <authorList>
            <person name="Ban H."/>
            <person name="Sato S."/>
            <person name="Yoshikawa S."/>
            <person name="Kazumasa Y."/>
            <person name="Nakamura Y."/>
            <person name="Ichinomiya M."/>
            <person name="Saitoh K."/>
            <person name="Sato N."/>
            <person name="Blanc-Mathieu R."/>
            <person name="Endo H."/>
            <person name="Kuwata A."/>
            <person name="Ogata H."/>
        </authorList>
    </citation>
    <scope>NUCLEOTIDE SEQUENCE</scope>
</reference>
<dbReference type="GO" id="GO:0006974">
    <property type="term" value="P:DNA damage response"/>
    <property type="evidence" value="ECO:0007669"/>
    <property type="project" value="TreeGrafter"/>
</dbReference>
<dbReference type="PANTHER" id="PTHR10953:SF4">
    <property type="entry name" value="UBIQUITIN-ACTIVATING ENZYME E1 C-TERMINAL DOMAIN-CONTAINING PROTEIN"/>
    <property type="match status" value="1"/>
</dbReference>
<evidence type="ECO:0000313" key="12">
    <source>
        <dbReference type="Proteomes" id="UP001165082"/>
    </source>
</evidence>
<comment type="pathway">
    <text evidence="1">Protein modification; protein ubiquitination.</text>
</comment>
<dbReference type="InterPro" id="IPR033127">
    <property type="entry name" value="UBQ-activ_enz_E1_Cys_AS"/>
</dbReference>
<comment type="similarity">
    <text evidence="2">Belongs to the ubiquitin-activating E1 family.</text>
</comment>
<keyword evidence="6" id="KW-0067">ATP-binding</keyword>
<feature type="domain" description="THIF-type NAD/FAD binding fold" evidence="9">
    <location>
        <begin position="383"/>
        <end position="798"/>
    </location>
</feature>
<dbReference type="GO" id="GO:0005737">
    <property type="term" value="C:cytoplasm"/>
    <property type="evidence" value="ECO:0007669"/>
    <property type="project" value="TreeGrafter"/>
</dbReference>
<dbReference type="GO" id="GO:0004839">
    <property type="term" value="F:ubiquitin activating enzyme activity"/>
    <property type="evidence" value="ECO:0007669"/>
    <property type="project" value="TreeGrafter"/>
</dbReference>
<dbReference type="InterPro" id="IPR019572">
    <property type="entry name" value="UBA_E1_SCCH"/>
</dbReference>
<dbReference type="OrthoDB" id="10252231at2759"/>
<evidence type="ECO:0000256" key="1">
    <source>
        <dbReference type="ARBA" id="ARBA00004906"/>
    </source>
</evidence>
<dbReference type="Pfam" id="PF00899">
    <property type="entry name" value="ThiF"/>
    <property type="match status" value="1"/>
</dbReference>
<protein>
    <recommendedName>
        <fullName evidence="13">THIF-type NAD/FAD binding fold domain-containing protein</fullName>
    </recommendedName>
</protein>
<evidence type="ECO:0000259" key="9">
    <source>
        <dbReference type="Pfam" id="PF00899"/>
    </source>
</evidence>
<dbReference type="GO" id="GO:0006511">
    <property type="term" value="P:ubiquitin-dependent protein catabolic process"/>
    <property type="evidence" value="ECO:0007669"/>
    <property type="project" value="TreeGrafter"/>
</dbReference>
<feature type="active site" description="Glycyl thioester intermediate" evidence="7">
    <location>
        <position position="537"/>
    </location>
</feature>
<comment type="caution">
    <text evidence="11">The sequence shown here is derived from an EMBL/GenBank/DDBJ whole genome shotgun (WGS) entry which is preliminary data.</text>
</comment>
<dbReference type="Gene3D" id="3.40.50.720">
    <property type="entry name" value="NAD(P)-binding Rossmann-like Domain"/>
    <property type="match status" value="2"/>
</dbReference>
<dbReference type="InterPro" id="IPR045886">
    <property type="entry name" value="ThiF/MoeB/HesA"/>
</dbReference>
<keyword evidence="8" id="KW-0732">Signal</keyword>
<keyword evidence="3" id="KW-0436">Ligase</keyword>
<feature type="domain" description="Ubiquitin-activating enzyme SCCH" evidence="10">
    <location>
        <begin position="717"/>
        <end position="755"/>
    </location>
</feature>
<evidence type="ECO:0000256" key="8">
    <source>
        <dbReference type="SAM" id="SignalP"/>
    </source>
</evidence>
<dbReference type="PROSITE" id="PS00865">
    <property type="entry name" value="UBIQUITIN_ACTIVAT_2"/>
    <property type="match status" value="1"/>
</dbReference>
<dbReference type="SUPFAM" id="SSF69572">
    <property type="entry name" value="Activating enzymes of the ubiquitin-like proteins"/>
    <property type="match status" value="1"/>
</dbReference>
<proteinExistence type="inferred from homology"/>
<dbReference type="PANTHER" id="PTHR10953">
    <property type="entry name" value="UBIQUITIN-ACTIVATING ENZYME E1"/>
    <property type="match status" value="1"/>
</dbReference>
<feature type="signal peptide" evidence="8">
    <location>
        <begin position="1"/>
        <end position="18"/>
    </location>
</feature>
<dbReference type="Pfam" id="PF10585">
    <property type="entry name" value="UBA_E1_SCCH"/>
    <property type="match status" value="2"/>
</dbReference>
<dbReference type="GO" id="GO:0005524">
    <property type="term" value="F:ATP binding"/>
    <property type="evidence" value="ECO:0007669"/>
    <property type="project" value="UniProtKB-KW"/>
</dbReference>
<dbReference type="AlphaFoldDB" id="A0A9W7ECI5"/>